<evidence type="ECO:0000313" key="6">
    <source>
        <dbReference type="EMBL" id="GGC13807.1"/>
    </source>
</evidence>
<evidence type="ECO:0000256" key="2">
    <source>
        <dbReference type="ARBA" id="ARBA00023002"/>
    </source>
</evidence>
<dbReference type="SUPFAM" id="SSF48179">
    <property type="entry name" value="6-phosphogluconate dehydrogenase C-terminal domain-like"/>
    <property type="match status" value="1"/>
</dbReference>
<gene>
    <name evidence="6" type="ORF">GCM10011386_01850</name>
</gene>
<keyword evidence="3" id="KW-0812">Transmembrane</keyword>
<dbReference type="PANTHER" id="PTHR48075:SF5">
    <property type="entry name" value="3-HYDROXYBUTYRYL-COA DEHYDROGENASE"/>
    <property type="match status" value="1"/>
</dbReference>
<proteinExistence type="inferred from homology"/>
<keyword evidence="2" id="KW-0560">Oxidoreductase</keyword>
<evidence type="ECO:0000256" key="3">
    <source>
        <dbReference type="SAM" id="Phobius"/>
    </source>
</evidence>
<dbReference type="Pfam" id="PF00725">
    <property type="entry name" value="3HCDH"/>
    <property type="match status" value="1"/>
</dbReference>
<reference evidence="7" key="1">
    <citation type="journal article" date="2019" name="Int. J. Syst. Evol. Microbiol.">
        <title>The Global Catalogue of Microorganisms (GCM) 10K type strain sequencing project: providing services to taxonomists for standard genome sequencing and annotation.</title>
        <authorList>
            <consortium name="The Broad Institute Genomics Platform"/>
            <consortium name="The Broad Institute Genome Sequencing Center for Infectious Disease"/>
            <person name="Wu L."/>
            <person name="Ma J."/>
        </authorList>
    </citation>
    <scope>NUCLEOTIDE SEQUENCE [LARGE SCALE GENOMIC DNA]</scope>
    <source>
        <strain evidence="7">CGMCC 1.15342</strain>
    </source>
</reference>
<dbReference type="SUPFAM" id="SSF51735">
    <property type="entry name" value="NAD(P)-binding Rossmann-fold domains"/>
    <property type="match status" value="1"/>
</dbReference>
<dbReference type="InterPro" id="IPR006180">
    <property type="entry name" value="3-OHacyl-CoA_DH_CS"/>
</dbReference>
<name>A0ABQ1L0B2_9SPHI</name>
<dbReference type="InterPro" id="IPR036291">
    <property type="entry name" value="NAD(P)-bd_dom_sf"/>
</dbReference>
<feature type="domain" description="3-hydroxyacyl-CoA dehydrogenase NAD binding" evidence="5">
    <location>
        <begin position="10"/>
        <end position="187"/>
    </location>
</feature>
<dbReference type="PROSITE" id="PS00067">
    <property type="entry name" value="3HCDH"/>
    <property type="match status" value="1"/>
</dbReference>
<dbReference type="Gene3D" id="3.40.50.720">
    <property type="entry name" value="NAD(P)-binding Rossmann-like Domain"/>
    <property type="match status" value="1"/>
</dbReference>
<dbReference type="PANTHER" id="PTHR48075">
    <property type="entry name" value="3-HYDROXYACYL-COA DEHYDROGENASE FAMILY PROTEIN"/>
    <property type="match status" value="1"/>
</dbReference>
<feature type="domain" description="3-hydroxyacyl-CoA dehydrogenase C-terminal" evidence="4">
    <location>
        <begin position="191"/>
        <end position="289"/>
    </location>
</feature>
<keyword evidence="7" id="KW-1185">Reference proteome</keyword>
<evidence type="ECO:0000259" key="4">
    <source>
        <dbReference type="Pfam" id="PF00725"/>
    </source>
</evidence>
<evidence type="ECO:0000256" key="1">
    <source>
        <dbReference type="ARBA" id="ARBA00009463"/>
    </source>
</evidence>
<keyword evidence="3" id="KW-1133">Transmembrane helix</keyword>
<comment type="similarity">
    <text evidence="1">Belongs to the 3-hydroxyacyl-CoA dehydrogenase family.</text>
</comment>
<dbReference type="EMBL" id="BMIK01000001">
    <property type="protein sequence ID" value="GGC13807.1"/>
    <property type="molecule type" value="Genomic_DNA"/>
</dbReference>
<dbReference type="InterPro" id="IPR008927">
    <property type="entry name" value="6-PGluconate_DH-like_C_sf"/>
</dbReference>
<dbReference type="Pfam" id="PF02737">
    <property type="entry name" value="3HCDH_N"/>
    <property type="match status" value="1"/>
</dbReference>
<dbReference type="InterPro" id="IPR013328">
    <property type="entry name" value="6PGD_dom2"/>
</dbReference>
<protein>
    <submittedName>
        <fullName evidence="6">3-hydroxyacyl-CoA dehydrogenase family protein</fullName>
    </submittedName>
</protein>
<dbReference type="InterPro" id="IPR022694">
    <property type="entry name" value="3-OHacyl-CoA_DH"/>
</dbReference>
<organism evidence="6 7">
    <name type="scientific">Parapedobacter defluvii</name>
    <dbReference type="NCBI Taxonomy" id="2045106"/>
    <lineage>
        <taxon>Bacteria</taxon>
        <taxon>Pseudomonadati</taxon>
        <taxon>Bacteroidota</taxon>
        <taxon>Sphingobacteriia</taxon>
        <taxon>Sphingobacteriales</taxon>
        <taxon>Sphingobacteriaceae</taxon>
        <taxon>Parapedobacter</taxon>
    </lineage>
</organism>
<sequence>MDNRQIKPIQVGVVGLGLMGSSIVVSLLASGYPVIALAPVPGEKEKAAKHIGDLLRHANGAGILPKGISSCVDALKLVEDYQQLADCRVVLECVVENQEIKRRVYEQIADSVDNSAVIASNTSAIPISELQRLVPNPGRFLGIHWAEPAYMTRFLEVTCGQDTDLQVAEYIVSLGLRWGKEPTLLKKDIRGFITNRLMYAVYREALSLVEAGHTTLTDADKAFRYDAGAWVTLMGIFRRMSFMGLEDSLNTFKRLFSQLNNREDVPAIMQQLVANEAKGIHNRSGLYTYTEENAKKWEAAFAQFNRDIYELASRYNERQLPLTRKEHIL</sequence>
<dbReference type="InterPro" id="IPR006176">
    <property type="entry name" value="3-OHacyl-CoA_DH_NAD-bd"/>
</dbReference>
<dbReference type="PIRSF" id="PIRSF000105">
    <property type="entry name" value="HCDH"/>
    <property type="match status" value="1"/>
</dbReference>
<accession>A0ABQ1L0B2</accession>
<evidence type="ECO:0000259" key="5">
    <source>
        <dbReference type="Pfam" id="PF02737"/>
    </source>
</evidence>
<dbReference type="Gene3D" id="1.10.1040.10">
    <property type="entry name" value="N-(1-d-carboxylethyl)-l-norvaline Dehydrogenase, domain 2"/>
    <property type="match status" value="1"/>
</dbReference>
<evidence type="ECO:0000313" key="7">
    <source>
        <dbReference type="Proteomes" id="UP000597338"/>
    </source>
</evidence>
<feature type="transmembrane region" description="Helical" evidence="3">
    <location>
        <begin position="12"/>
        <end position="35"/>
    </location>
</feature>
<dbReference type="Proteomes" id="UP000597338">
    <property type="component" value="Unassembled WGS sequence"/>
</dbReference>
<dbReference type="RefSeq" id="WP_188746465.1">
    <property type="nucleotide sequence ID" value="NZ_BMIK01000001.1"/>
</dbReference>
<comment type="caution">
    <text evidence="6">The sequence shown here is derived from an EMBL/GenBank/DDBJ whole genome shotgun (WGS) entry which is preliminary data.</text>
</comment>
<dbReference type="InterPro" id="IPR006108">
    <property type="entry name" value="3HC_DH_C"/>
</dbReference>
<keyword evidence="3" id="KW-0472">Membrane</keyword>